<comment type="caution">
    <text evidence="2">The sequence shown here is derived from an EMBL/GenBank/DDBJ whole genome shotgun (WGS) entry which is preliminary data.</text>
</comment>
<reference evidence="2" key="1">
    <citation type="submission" date="2021-02" db="EMBL/GenBank/DDBJ databases">
        <authorList>
            <person name="Nowell W R."/>
        </authorList>
    </citation>
    <scope>NUCLEOTIDE SEQUENCE</scope>
</reference>
<dbReference type="EMBL" id="CAJOBI010088431">
    <property type="protein sequence ID" value="CAF4530430.1"/>
    <property type="molecule type" value="Genomic_DNA"/>
</dbReference>
<evidence type="ECO:0000313" key="1">
    <source>
        <dbReference type="EMBL" id="CAF4530430.1"/>
    </source>
</evidence>
<organism evidence="2 3">
    <name type="scientific">Rotaria magnacalcarata</name>
    <dbReference type="NCBI Taxonomy" id="392030"/>
    <lineage>
        <taxon>Eukaryota</taxon>
        <taxon>Metazoa</taxon>
        <taxon>Spiralia</taxon>
        <taxon>Gnathifera</taxon>
        <taxon>Rotifera</taxon>
        <taxon>Eurotatoria</taxon>
        <taxon>Bdelloidea</taxon>
        <taxon>Philodinida</taxon>
        <taxon>Philodinidae</taxon>
        <taxon>Rotaria</taxon>
    </lineage>
</organism>
<dbReference type="EMBL" id="CAJOBI010096605">
    <property type="protein sequence ID" value="CAF4568202.1"/>
    <property type="molecule type" value="Genomic_DNA"/>
</dbReference>
<gene>
    <name evidence="1" type="ORF">SMN809_LOCUS36206</name>
    <name evidence="2" type="ORF">SMN809_LOCUS37747</name>
</gene>
<feature type="non-terminal residue" evidence="2">
    <location>
        <position position="80"/>
    </location>
</feature>
<name>A0A8S2YM80_9BILA</name>
<protein>
    <submittedName>
        <fullName evidence="2">Uncharacterized protein</fullName>
    </submittedName>
</protein>
<dbReference type="AlphaFoldDB" id="A0A8S2YM80"/>
<proteinExistence type="predicted"/>
<sequence>KTGLDKLLSTEKDVSKLRVELNEMLPLLDQAVRETNETMAKIAEDTTNTEEIKTKVAAEEEQVLKKVQETRAIASEASDR</sequence>
<dbReference type="Gene3D" id="1.20.920.20">
    <property type="match status" value="1"/>
</dbReference>
<dbReference type="Proteomes" id="UP000676336">
    <property type="component" value="Unassembled WGS sequence"/>
</dbReference>
<accession>A0A8S2YM80</accession>
<evidence type="ECO:0000313" key="2">
    <source>
        <dbReference type="EMBL" id="CAF4568202.1"/>
    </source>
</evidence>
<evidence type="ECO:0000313" key="3">
    <source>
        <dbReference type="Proteomes" id="UP000676336"/>
    </source>
</evidence>
<feature type="non-terminal residue" evidence="2">
    <location>
        <position position="1"/>
    </location>
</feature>